<dbReference type="InterPro" id="IPR001711">
    <property type="entry name" value="PLipase_C_Pinositol-sp_Y"/>
</dbReference>
<dbReference type="PROSITE" id="PS50008">
    <property type="entry name" value="PIPLC_Y_DOMAIN"/>
    <property type="match status" value="1"/>
</dbReference>
<dbReference type="InterPro" id="IPR043128">
    <property type="entry name" value="Rev_trsase/Diguanyl_cyclase"/>
</dbReference>
<dbReference type="GO" id="GO:0004435">
    <property type="term" value="F:phosphatidylinositol-4,5-bisphosphate phospholipase C activity"/>
    <property type="evidence" value="ECO:0007669"/>
    <property type="project" value="InterPro"/>
</dbReference>
<dbReference type="Gene3D" id="3.30.70.2220">
    <property type="entry name" value="CRISPR-Cas system, Cmr2 subunit, D1 domain, cysteine cluster"/>
    <property type="match status" value="1"/>
</dbReference>
<accession>A0AA40SWM1</accession>
<evidence type="ECO:0000313" key="4">
    <source>
        <dbReference type="EMBL" id="MBD6616404.1"/>
    </source>
</evidence>
<proteinExistence type="predicted"/>
<dbReference type="Proteomes" id="UP001165986">
    <property type="component" value="Unassembled WGS sequence"/>
</dbReference>
<dbReference type="InterPro" id="IPR038242">
    <property type="entry name" value="Cmr2_N"/>
</dbReference>
<evidence type="ECO:0000256" key="2">
    <source>
        <dbReference type="ARBA" id="ARBA00023118"/>
    </source>
</evidence>
<gene>
    <name evidence="4" type="primary">cas10</name>
    <name evidence="4" type="ORF">FNW02_11300</name>
</gene>
<dbReference type="GO" id="GO:0006629">
    <property type="term" value="P:lipid metabolic process"/>
    <property type="evidence" value="ECO:0007669"/>
    <property type="project" value="InterPro"/>
</dbReference>
<dbReference type="EMBL" id="VJXY01000010">
    <property type="protein sequence ID" value="MBD6616404.1"/>
    <property type="molecule type" value="Genomic_DNA"/>
</dbReference>
<keyword evidence="1" id="KW-0547">Nucleotide-binding</keyword>
<feature type="domain" description="PI-PLC Y-box" evidence="3">
    <location>
        <begin position="108"/>
        <end position="204"/>
    </location>
</feature>
<protein>
    <submittedName>
        <fullName evidence="4">Type III-B CRISPR-associated protein Cas10/Cmr2</fullName>
    </submittedName>
</protein>
<evidence type="ECO:0000256" key="1">
    <source>
        <dbReference type="ARBA" id="ARBA00022741"/>
    </source>
</evidence>
<dbReference type="AlphaFoldDB" id="A0AA40SWM1"/>
<keyword evidence="2" id="KW-0051">Antiviral defense</keyword>
<dbReference type="InterPro" id="IPR054767">
    <property type="entry name" value="Cas10-Cmr2_palm2"/>
</dbReference>
<dbReference type="GO" id="GO:0000166">
    <property type="term" value="F:nucleotide binding"/>
    <property type="evidence" value="ECO:0007669"/>
    <property type="project" value="UniProtKB-KW"/>
</dbReference>
<organism evidence="4 5">
    <name type="scientific">Komarekiella delphini-convector SJRDD-AB1</name>
    <dbReference type="NCBI Taxonomy" id="2593771"/>
    <lineage>
        <taxon>Bacteria</taxon>
        <taxon>Bacillati</taxon>
        <taxon>Cyanobacteriota</taxon>
        <taxon>Cyanophyceae</taxon>
        <taxon>Nostocales</taxon>
        <taxon>Nostocaceae</taxon>
        <taxon>Komarekiella</taxon>
        <taxon>Komarekiella delphini-convector</taxon>
    </lineage>
</organism>
<dbReference type="Pfam" id="PF12469">
    <property type="entry name" value="Cmr2_N"/>
    <property type="match status" value="1"/>
</dbReference>
<dbReference type="Pfam" id="PF22335">
    <property type="entry name" value="Cas10-Cmr2_palm2"/>
    <property type="match status" value="1"/>
</dbReference>
<reference evidence="4" key="1">
    <citation type="submission" date="2019-07" db="EMBL/GenBank/DDBJ databases">
        <title>Toxilogical consequences of a new and cryptic species of cyanobacteria (Komarekiella delphini-convector) recovered from the epidermis of a bottlenose dolphin and 1500 ft. in the air.</title>
        <authorList>
            <person name="Brown A.O."/>
            <person name="Dvorak P."/>
            <person name="Villanueva C.D."/>
            <person name="Foss A.J."/>
            <person name="Garvey A.D."/>
            <person name="Gibson Q.A."/>
            <person name="Johansen J.R."/>
            <person name="Casamatta D.A."/>
        </authorList>
    </citation>
    <scope>NUCLEOTIDE SEQUENCE</scope>
    <source>
        <strain evidence="4">SJRDD-AB1</strain>
    </source>
</reference>
<evidence type="ECO:0000313" key="5">
    <source>
        <dbReference type="Proteomes" id="UP001165986"/>
    </source>
</evidence>
<name>A0AA40SWM1_9NOST</name>
<sequence length="993" mass="114597">MSESYWQAKIWGLLHDSVLKALHTNSECSENSFWQELDVMQNWRENSWNPETSGGGVLEHIYQADYIASASDRGAIGSVTDSINYGQGNNGEKGLEIFHLLSGAKHDFKIKQHSEMLAANPRNYLTDKEQKLLKAIPAELRTDIKNIKGLFWWLWRCLPVATCREFDDESLMLMPAETRLPDSSIWSHGSITAALAGALAGYDLTSAEIKHWPVNKTLSRPYLASFTFTPVQELIKASRKMRDFWAGSWLLHYLSAKVCWQLAQKYGPDCFLYPSLYQQPLIDYWLLKEFPEFDKWVEKPEANSLLTAGFPNVLVLVLPKDKVKAAMQRAKQILLEEWARIGDFVFDELKTERYWMPDLTKESKTWKGWLQSQWQFYWTALPIGKEEEPLKNAAIPIEQEVEFLEWLDAQNQAYNLTKKKQKLFQDDEITFLREAYQHQQFSVNVGSWWASIFDANRHSLAAVKNARNWELPTAFGPRSTISGIGPVVHPGNDWITDGETKKYWEQHAGLFDGREQLNATETVKRVLEKVLHKLLDVQNEDAIAVSYPDLTAGVAGYLKVYEKDINHELLFEDACQAIIQKFTWAKDVMREMRNKWGIPWIDKDNLPQRFHPRLLNSGWLVEDADTPELKELQDKLKIANEQDKEVIRKDISDLKKSYRQDIQKIIDSFYPGNNPADWYVLAAGDGDGMSEWLQGIKLKEYQHYIPSQLSVSLESFQKFLEVKKRMGPSTHNALSRALLDFSNQLVPYLTEQRYAGRLIYGGGDDVLAYTNLWEWDNWLWDIRQCFRGDEDPQAEFDSNGDYWTAKADLQSKQVAKRPLFTMGKNATISFGIVIVHHSVPLAIALENLWLAEKKAKEHKSADNQAKDAVQVRVLYGNGNNLQATSKFLVFDEWRKLISTNVVDSAIFEQAATLWSQHPAPSREAILPWTKAFCDRRDQFQGNETLKKQFQSNLADFLKSLILTTQEKDLDNEIQNWLKLAAFIKRHRRIMNDE</sequence>
<dbReference type="NCBIfam" id="TIGR02577">
    <property type="entry name" value="cas_TM1794_Cmr2"/>
    <property type="match status" value="1"/>
</dbReference>
<dbReference type="InterPro" id="IPR024615">
    <property type="entry name" value="CRISPR-assoc_Cmr2_N"/>
</dbReference>
<dbReference type="InterPro" id="IPR013407">
    <property type="entry name" value="CRISPR-assoc_prot_Cmr2"/>
</dbReference>
<dbReference type="GO" id="GO:0051607">
    <property type="term" value="P:defense response to virus"/>
    <property type="evidence" value="ECO:0007669"/>
    <property type="project" value="UniProtKB-KW"/>
</dbReference>
<dbReference type="GO" id="GO:0035556">
    <property type="term" value="P:intracellular signal transduction"/>
    <property type="evidence" value="ECO:0007669"/>
    <property type="project" value="InterPro"/>
</dbReference>
<evidence type="ECO:0000259" key="3">
    <source>
        <dbReference type="PROSITE" id="PS50008"/>
    </source>
</evidence>
<keyword evidence="5" id="KW-1185">Reference proteome</keyword>
<comment type="caution">
    <text evidence="4">The sequence shown here is derived from an EMBL/GenBank/DDBJ whole genome shotgun (WGS) entry which is preliminary data.</text>
</comment>
<dbReference type="RefSeq" id="WP_191757646.1">
    <property type="nucleotide sequence ID" value="NZ_VJXY01000010.1"/>
</dbReference>
<dbReference type="Gene3D" id="3.30.70.270">
    <property type="match status" value="1"/>
</dbReference>